<reference evidence="2 3" key="1">
    <citation type="journal article" date="2023" name="Genome Announc.">
        <title>Pan-Genome Analyses of the Genus Cohnella and Proposal of the Novel Species Cohnella silvisoli sp. nov., Isolated from Forest Soil.</title>
        <authorList>
            <person name="Wang C."/>
            <person name="Mao L."/>
            <person name="Bao G."/>
            <person name="Zhu H."/>
        </authorList>
    </citation>
    <scope>NUCLEOTIDE SEQUENCE [LARGE SCALE GENOMIC DNA]</scope>
    <source>
        <strain evidence="2 3">NL03-T5-1</strain>
    </source>
</reference>
<comment type="caution">
    <text evidence="2">The sequence shown here is derived from an EMBL/GenBank/DDBJ whole genome shotgun (WGS) entry which is preliminary data.</text>
</comment>
<evidence type="ECO:0000313" key="2">
    <source>
        <dbReference type="EMBL" id="MEQ4482917.1"/>
    </source>
</evidence>
<dbReference type="SUPFAM" id="SSF53597">
    <property type="entry name" value="Dihydrofolate reductase-like"/>
    <property type="match status" value="1"/>
</dbReference>
<keyword evidence="3" id="KW-1185">Reference proteome</keyword>
<name>A0ABV1KTY3_9BACL</name>
<accession>A0ABV1KTY3</accession>
<sequence length="182" mass="20527">MRKLIVQELVSIDGFFAGPNGEIDWHLVDDEYGEYAKDFLNSLDILLFGRATYQLMVSYWPTETNDFADIMNSIPKIVISKTLEKVDWQNTRLVNENIVEEITQIKQESGKDLAILGSADLASSLLNAGLIDEYQITVVPVVLGDGKPLFKDMHDRVNMKLLKSRVLHSGCIQLHYQPDGAE</sequence>
<dbReference type="PANTHER" id="PTHR38011">
    <property type="entry name" value="DIHYDROFOLATE REDUCTASE FAMILY PROTEIN (AFU_ORTHOLOGUE AFUA_8G06820)"/>
    <property type="match status" value="1"/>
</dbReference>
<dbReference type="InterPro" id="IPR002734">
    <property type="entry name" value="RibDG_C"/>
</dbReference>
<dbReference type="RefSeq" id="WP_232185616.1">
    <property type="nucleotide sequence ID" value="NZ_JAIOAP010000005.1"/>
</dbReference>
<organism evidence="2 3">
    <name type="scientific">Cohnella silvisoli</name>
    <dbReference type="NCBI Taxonomy" id="2873699"/>
    <lineage>
        <taxon>Bacteria</taxon>
        <taxon>Bacillati</taxon>
        <taxon>Bacillota</taxon>
        <taxon>Bacilli</taxon>
        <taxon>Bacillales</taxon>
        <taxon>Paenibacillaceae</taxon>
        <taxon>Cohnella</taxon>
    </lineage>
</organism>
<dbReference type="PANTHER" id="PTHR38011:SF11">
    <property type="entry name" value="2,5-DIAMINO-6-RIBOSYLAMINO-4(3H)-PYRIMIDINONE 5'-PHOSPHATE REDUCTASE"/>
    <property type="match status" value="1"/>
</dbReference>
<dbReference type="EMBL" id="JASKHM010000005">
    <property type="protein sequence ID" value="MEQ4482917.1"/>
    <property type="molecule type" value="Genomic_DNA"/>
</dbReference>
<protein>
    <submittedName>
        <fullName evidence="2">Dihydrofolate reductase family protein</fullName>
    </submittedName>
</protein>
<dbReference type="Proteomes" id="UP001493487">
    <property type="component" value="Unassembled WGS sequence"/>
</dbReference>
<dbReference type="Pfam" id="PF01872">
    <property type="entry name" value="RibD_C"/>
    <property type="match status" value="1"/>
</dbReference>
<dbReference type="Gene3D" id="3.40.430.10">
    <property type="entry name" value="Dihydrofolate Reductase, subunit A"/>
    <property type="match status" value="1"/>
</dbReference>
<proteinExistence type="predicted"/>
<evidence type="ECO:0000259" key="1">
    <source>
        <dbReference type="Pfam" id="PF01872"/>
    </source>
</evidence>
<evidence type="ECO:0000313" key="3">
    <source>
        <dbReference type="Proteomes" id="UP001493487"/>
    </source>
</evidence>
<dbReference type="InterPro" id="IPR024072">
    <property type="entry name" value="DHFR-like_dom_sf"/>
</dbReference>
<gene>
    <name evidence="2" type="ORF">QJS35_10965</name>
</gene>
<dbReference type="InterPro" id="IPR050765">
    <property type="entry name" value="Riboflavin_Biosynth_HTPR"/>
</dbReference>
<feature type="domain" description="Bacterial bifunctional deaminase-reductase C-terminal" evidence="1">
    <location>
        <begin position="2"/>
        <end position="170"/>
    </location>
</feature>